<evidence type="ECO:0000313" key="1">
    <source>
        <dbReference type="EMBL" id="MBD2150079.1"/>
    </source>
</evidence>
<proteinExistence type="predicted"/>
<accession>A0A926Z7M3</accession>
<name>A0A926Z7M3_9CYAN</name>
<dbReference type="EMBL" id="JACJPY010000018">
    <property type="protein sequence ID" value="MBD2150079.1"/>
    <property type="molecule type" value="Genomic_DNA"/>
</dbReference>
<dbReference type="AlphaFoldDB" id="A0A926Z7M3"/>
<reference evidence="1" key="2">
    <citation type="submission" date="2020-08" db="EMBL/GenBank/DDBJ databases">
        <authorList>
            <person name="Chen M."/>
            <person name="Teng W."/>
            <person name="Zhao L."/>
            <person name="Hu C."/>
            <person name="Zhou Y."/>
            <person name="Han B."/>
            <person name="Song L."/>
            <person name="Shu W."/>
        </authorList>
    </citation>
    <scope>NUCLEOTIDE SEQUENCE</scope>
    <source>
        <strain evidence="1">FACHB-1277</strain>
    </source>
</reference>
<dbReference type="Proteomes" id="UP000631421">
    <property type="component" value="Unassembled WGS sequence"/>
</dbReference>
<keyword evidence="2" id="KW-1185">Reference proteome</keyword>
<reference evidence="1" key="1">
    <citation type="journal article" date="2015" name="ISME J.">
        <title>Draft Genome Sequence of Streptomyces incarnatus NRRL8089, which Produces the Nucleoside Antibiotic Sinefungin.</title>
        <authorList>
            <person name="Oshima K."/>
            <person name="Hattori M."/>
            <person name="Shimizu H."/>
            <person name="Fukuda K."/>
            <person name="Nemoto M."/>
            <person name="Inagaki K."/>
            <person name="Tamura T."/>
        </authorList>
    </citation>
    <scope>NUCLEOTIDE SEQUENCE</scope>
    <source>
        <strain evidence="1">FACHB-1277</strain>
    </source>
</reference>
<evidence type="ECO:0000313" key="2">
    <source>
        <dbReference type="Proteomes" id="UP000631421"/>
    </source>
</evidence>
<gene>
    <name evidence="1" type="ORF">H6F44_08080</name>
</gene>
<organism evidence="1 2">
    <name type="scientific">Pseudanabaena cinerea FACHB-1277</name>
    <dbReference type="NCBI Taxonomy" id="2949581"/>
    <lineage>
        <taxon>Bacteria</taxon>
        <taxon>Bacillati</taxon>
        <taxon>Cyanobacteriota</taxon>
        <taxon>Cyanophyceae</taxon>
        <taxon>Pseudanabaenales</taxon>
        <taxon>Pseudanabaenaceae</taxon>
        <taxon>Pseudanabaena</taxon>
        <taxon>Pseudanabaena cinerea</taxon>
    </lineage>
</organism>
<sequence length="46" mass="5192">MESYPDRVNDQVMVNFGRSQRSTQNHDSIAGAIYKLPQLLAVLCKP</sequence>
<protein>
    <submittedName>
        <fullName evidence="1">Uncharacterized protein</fullName>
    </submittedName>
</protein>
<dbReference type="RefSeq" id="WP_190350446.1">
    <property type="nucleotide sequence ID" value="NZ_JACJPY010000018.1"/>
</dbReference>
<comment type="caution">
    <text evidence="1">The sequence shown here is derived from an EMBL/GenBank/DDBJ whole genome shotgun (WGS) entry which is preliminary data.</text>
</comment>